<sequence>MNKGDKPYTFKDIREKLLKRRKTSGPWKMISLGKGFYEFSFSSFEDLHLVLTMRTINMKLGVLCPSQWMKDFNAYTQLQTHPRVWIRLVELPRNIGRIALCVRLRVL</sequence>
<evidence type="ECO:0000313" key="1">
    <source>
        <dbReference type="EMBL" id="KEH25295.1"/>
    </source>
</evidence>
<reference evidence="1 3" key="1">
    <citation type="journal article" date="2011" name="Nature">
        <title>The Medicago genome provides insight into the evolution of rhizobial symbioses.</title>
        <authorList>
            <person name="Young N.D."/>
            <person name="Debelle F."/>
            <person name="Oldroyd G.E."/>
            <person name="Geurts R."/>
            <person name="Cannon S.B."/>
            <person name="Udvardi M.K."/>
            <person name="Benedito V.A."/>
            <person name="Mayer K.F."/>
            <person name="Gouzy J."/>
            <person name="Schoof H."/>
            <person name="Van de Peer Y."/>
            <person name="Proost S."/>
            <person name="Cook D.R."/>
            <person name="Meyers B.C."/>
            <person name="Spannagl M."/>
            <person name="Cheung F."/>
            <person name="De Mita S."/>
            <person name="Krishnakumar V."/>
            <person name="Gundlach H."/>
            <person name="Zhou S."/>
            <person name="Mudge J."/>
            <person name="Bharti A.K."/>
            <person name="Murray J.D."/>
            <person name="Naoumkina M.A."/>
            <person name="Rosen B."/>
            <person name="Silverstein K.A."/>
            <person name="Tang H."/>
            <person name="Rombauts S."/>
            <person name="Zhao P.X."/>
            <person name="Zhou P."/>
            <person name="Barbe V."/>
            <person name="Bardou P."/>
            <person name="Bechner M."/>
            <person name="Bellec A."/>
            <person name="Berger A."/>
            <person name="Berges H."/>
            <person name="Bidwell S."/>
            <person name="Bisseling T."/>
            <person name="Choisne N."/>
            <person name="Couloux A."/>
            <person name="Denny R."/>
            <person name="Deshpande S."/>
            <person name="Dai X."/>
            <person name="Doyle J.J."/>
            <person name="Dudez A.M."/>
            <person name="Farmer A.D."/>
            <person name="Fouteau S."/>
            <person name="Franken C."/>
            <person name="Gibelin C."/>
            <person name="Gish J."/>
            <person name="Goldstein S."/>
            <person name="Gonzalez A.J."/>
            <person name="Green P.J."/>
            <person name="Hallab A."/>
            <person name="Hartog M."/>
            <person name="Hua A."/>
            <person name="Humphray S.J."/>
            <person name="Jeong D.H."/>
            <person name="Jing Y."/>
            <person name="Jocker A."/>
            <person name="Kenton S.M."/>
            <person name="Kim D.J."/>
            <person name="Klee K."/>
            <person name="Lai H."/>
            <person name="Lang C."/>
            <person name="Lin S."/>
            <person name="Macmil S.L."/>
            <person name="Magdelenat G."/>
            <person name="Matthews L."/>
            <person name="McCorrison J."/>
            <person name="Monaghan E.L."/>
            <person name="Mun J.H."/>
            <person name="Najar F.Z."/>
            <person name="Nicholson C."/>
            <person name="Noirot C."/>
            <person name="O'Bleness M."/>
            <person name="Paule C.R."/>
            <person name="Poulain J."/>
            <person name="Prion F."/>
            <person name="Qin B."/>
            <person name="Qu C."/>
            <person name="Retzel E.F."/>
            <person name="Riddle C."/>
            <person name="Sallet E."/>
            <person name="Samain S."/>
            <person name="Samson N."/>
            <person name="Sanders I."/>
            <person name="Saurat O."/>
            <person name="Scarpelli C."/>
            <person name="Schiex T."/>
            <person name="Segurens B."/>
            <person name="Severin A.J."/>
            <person name="Sherrier D.J."/>
            <person name="Shi R."/>
            <person name="Sims S."/>
            <person name="Singer S.R."/>
            <person name="Sinharoy S."/>
            <person name="Sterck L."/>
            <person name="Viollet A."/>
            <person name="Wang B.B."/>
            <person name="Wang K."/>
            <person name="Wang M."/>
            <person name="Wang X."/>
            <person name="Warfsmann J."/>
            <person name="Weissenbach J."/>
            <person name="White D.D."/>
            <person name="White J.D."/>
            <person name="Wiley G.B."/>
            <person name="Wincker P."/>
            <person name="Xing Y."/>
            <person name="Yang L."/>
            <person name="Yao Z."/>
            <person name="Ying F."/>
            <person name="Zhai J."/>
            <person name="Zhou L."/>
            <person name="Zuber A."/>
            <person name="Denarie J."/>
            <person name="Dixon R.A."/>
            <person name="May G.D."/>
            <person name="Schwartz D.C."/>
            <person name="Rogers J."/>
            <person name="Quetier F."/>
            <person name="Town C.D."/>
            <person name="Roe B.A."/>
        </authorList>
    </citation>
    <scope>NUCLEOTIDE SEQUENCE [LARGE SCALE GENOMIC DNA]</scope>
    <source>
        <strain evidence="1">A17</strain>
        <strain evidence="2 3">cv. Jemalong A17</strain>
    </source>
</reference>
<organism evidence="1 3">
    <name type="scientific">Medicago truncatula</name>
    <name type="common">Barrel medic</name>
    <name type="synonym">Medicago tribuloides</name>
    <dbReference type="NCBI Taxonomy" id="3880"/>
    <lineage>
        <taxon>Eukaryota</taxon>
        <taxon>Viridiplantae</taxon>
        <taxon>Streptophyta</taxon>
        <taxon>Embryophyta</taxon>
        <taxon>Tracheophyta</taxon>
        <taxon>Spermatophyta</taxon>
        <taxon>Magnoliopsida</taxon>
        <taxon>eudicotyledons</taxon>
        <taxon>Gunneridae</taxon>
        <taxon>Pentapetalae</taxon>
        <taxon>rosids</taxon>
        <taxon>fabids</taxon>
        <taxon>Fabales</taxon>
        <taxon>Fabaceae</taxon>
        <taxon>Papilionoideae</taxon>
        <taxon>50 kb inversion clade</taxon>
        <taxon>NPAAA clade</taxon>
        <taxon>Hologalegina</taxon>
        <taxon>IRL clade</taxon>
        <taxon>Trifolieae</taxon>
        <taxon>Medicago</taxon>
    </lineage>
</organism>
<dbReference type="AlphaFoldDB" id="G7ZZ58"/>
<dbReference type="Proteomes" id="UP000002051">
    <property type="component" value="Chromosome 6"/>
</dbReference>
<proteinExistence type="predicted"/>
<dbReference type="HOGENOM" id="CLU_2213847_0_0_1"/>
<dbReference type="PaxDb" id="3880-AES84496"/>
<evidence type="ECO:0000313" key="3">
    <source>
        <dbReference type="Proteomes" id="UP000002051"/>
    </source>
</evidence>
<name>G7ZZ58_MEDTR</name>
<accession>G7ZZ58</accession>
<gene>
    <name evidence="1" type="ordered locus">MTR_6g016995</name>
</gene>
<protein>
    <submittedName>
        <fullName evidence="1">DUF4283 domain protein</fullName>
    </submittedName>
</protein>
<reference evidence="2" key="3">
    <citation type="submission" date="2015-04" db="UniProtKB">
        <authorList>
            <consortium name="EnsemblPlants"/>
        </authorList>
    </citation>
    <scope>IDENTIFICATION</scope>
    <source>
        <strain evidence="2">cv. Jemalong A17</strain>
    </source>
</reference>
<keyword evidence="3" id="KW-1185">Reference proteome</keyword>
<dbReference type="EnsemblPlants" id="KEH25295">
    <property type="protein sequence ID" value="KEH25295"/>
    <property type="gene ID" value="MTR_6g016995"/>
</dbReference>
<reference evidence="1 3" key="2">
    <citation type="journal article" date="2014" name="BMC Genomics">
        <title>An improved genome release (version Mt4.0) for the model legume Medicago truncatula.</title>
        <authorList>
            <person name="Tang H."/>
            <person name="Krishnakumar V."/>
            <person name="Bidwell S."/>
            <person name="Rosen B."/>
            <person name="Chan A."/>
            <person name="Zhou S."/>
            <person name="Gentzbittel L."/>
            <person name="Childs K.L."/>
            <person name="Yandell M."/>
            <person name="Gundlach H."/>
            <person name="Mayer K.F."/>
            <person name="Schwartz D.C."/>
            <person name="Town C.D."/>
        </authorList>
    </citation>
    <scope>GENOME REANNOTATION</scope>
    <source>
        <strain evidence="1">A17</strain>
        <strain evidence="2 3">cv. Jemalong A17</strain>
    </source>
</reference>
<evidence type="ECO:0000313" key="2">
    <source>
        <dbReference type="EnsemblPlants" id="KEH25295"/>
    </source>
</evidence>
<dbReference type="EMBL" id="CM001222">
    <property type="protein sequence ID" value="KEH25295.1"/>
    <property type="molecule type" value="Genomic_DNA"/>
</dbReference>